<evidence type="ECO:0000313" key="2">
    <source>
        <dbReference type="EMBL" id="RPA92211.1"/>
    </source>
</evidence>
<protein>
    <submittedName>
        <fullName evidence="2">Uncharacterized protein</fullName>
    </submittedName>
</protein>
<evidence type="ECO:0000256" key="1">
    <source>
        <dbReference type="SAM" id="Phobius"/>
    </source>
</evidence>
<organism evidence="2 3">
    <name type="scientific">Choiromyces venosus 120613-1</name>
    <dbReference type="NCBI Taxonomy" id="1336337"/>
    <lineage>
        <taxon>Eukaryota</taxon>
        <taxon>Fungi</taxon>
        <taxon>Dikarya</taxon>
        <taxon>Ascomycota</taxon>
        <taxon>Pezizomycotina</taxon>
        <taxon>Pezizomycetes</taxon>
        <taxon>Pezizales</taxon>
        <taxon>Tuberaceae</taxon>
        <taxon>Choiromyces</taxon>
    </lineage>
</organism>
<dbReference type="EMBL" id="ML120478">
    <property type="protein sequence ID" value="RPA92211.1"/>
    <property type="molecule type" value="Genomic_DNA"/>
</dbReference>
<keyword evidence="1" id="KW-0812">Transmembrane</keyword>
<dbReference type="AlphaFoldDB" id="A0A3N4J6G3"/>
<accession>A0A3N4J6G3</accession>
<keyword evidence="1" id="KW-1133">Transmembrane helix</keyword>
<evidence type="ECO:0000313" key="3">
    <source>
        <dbReference type="Proteomes" id="UP000276215"/>
    </source>
</evidence>
<reference evidence="2 3" key="1">
    <citation type="journal article" date="2018" name="Nat. Ecol. Evol.">
        <title>Pezizomycetes genomes reveal the molecular basis of ectomycorrhizal truffle lifestyle.</title>
        <authorList>
            <person name="Murat C."/>
            <person name="Payen T."/>
            <person name="Noel B."/>
            <person name="Kuo A."/>
            <person name="Morin E."/>
            <person name="Chen J."/>
            <person name="Kohler A."/>
            <person name="Krizsan K."/>
            <person name="Balestrini R."/>
            <person name="Da Silva C."/>
            <person name="Montanini B."/>
            <person name="Hainaut M."/>
            <person name="Levati E."/>
            <person name="Barry K.W."/>
            <person name="Belfiori B."/>
            <person name="Cichocki N."/>
            <person name="Clum A."/>
            <person name="Dockter R.B."/>
            <person name="Fauchery L."/>
            <person name="Guy J."/>
            <person name="Iotti M."/>
            <person name="Le Tacon F."/>
            <person name="Lindquist E.A."/>
            <person name="Lipzen A."/>
            <person name="Malagnac F."/>
            <person name="Mello A."/>
            <person name="Molinier V."/>
            <person name="Miyauchi S."/>
            <person name="Poulain J."/>
            <person name="Riccioni C."/>
            <person name="Rubini A."/>
            <person name="Sitrit Y."/>
            <person name="Splivallo R."/>
            <person name="Traeger S."/>
            <person name="Wang M."/>
            <person name="Zifcakova L."/>
            <person name="Wipf D."/>
            <person name="Zambonelli A."/>
            <person name="Paolocci F."/>
            <person name="Nowrousian M."/>
            <person name="Ottonello S."/>
            <person name="Baldrian P."/>
            <person name="Spatafora J.W."/>
            <person name="Henrissat B."/>
            <person name="Nagy L.G."/>
            <person name="Aury J.M."/>
            <person name="Wincker P."/>
            <person name="Grigoriev I.V."/>
            <person name="Bonfante P."/>
            <person name="Martin F.M."/>
        </authorList>
    </citation>
    <scope>NUCLEOTIDE SEQUENCE [LARGE SCALE GENOMIC DNA]</scope>
    <source>
        <strain evidence="2 3">120613-1</strain>
    </source>
</reference>
<sequence length="142" mass="17090">MIILGGFLFPPPPPQKKFFFFKKKKKKKKTKFRLGSVRMHGGCRNGPVLVLDEFRLFYFFYFTFLFYFQGFLGGSGRCRIVQVVGRKGERLDWCFRPSLRRIFRSWTGRMRVDFREVRRQVARIWYYIYHGRKGGWGRCCSG</sequence>
<dbReference type="Proteomes" id="UP000276215">
    <property type="component" value="Unassembled WGS sequence"/>
</dbReference>
<proteinExistence type="predicted"/>
<feature type="transmembrane region" description="Helical" evidence="1">
    <location>
        <begin position="54"/>
        <end position="72"/>
    </location>
</feature>
<name>A0A3N4J6G3_9PEZI</name>
<keyword evidence="3" id="KW-1185">Reference proteome</keyword>
<keyword evidence="1" id="KW-0472">Membrane</keyword>
<gene>
    <name evidence="2" type="ORF">L873DRAFT_206549</name>
</gene>